<evidence type="ECO:0000256" key="2">
    <source>
        <dbReference type="ARBA" id="ARBA00012417"/>
    </source>
</evidence>
<dbReference type="SMART" id="SM00481">
    <property type="entry name" value="POLIIIAc"/>
    <property type="match status" value="1"/>
</dbReference>
<comment type="caution">
    <text evidence="11">The sequence shown here is derived from an EMBL/GenBank/DDBJ whole genome shotgun (WGS) entry which is preliminary data.</text>
</comment>
<dbReference type="OrthoDB" id="9803237at2"/>
<proteinExistence type="predicted"/>
<dbReference type="EC" id="2.7.7.7" evidence="2"/>
<dbReference type="FunFam" id="1.10.150.870:FF:000001">
    <property type="entry name" value="DNA polymerase III subunit alpha"/>
    <property type="match status" value="1"/>
</dbReference>
<dbReference type="Gene3D" id="3.20.20.140">
    <property type="entry name" value="Metal-dependent hydrolases"/>
    <property type="match status" value="1"/>
</dbReference>
<keyword evidence="7" id="KW-0235">DNA replication</keyword>
<dbReference type="RefSeq" id="WP_105191313.1">
    <property type="nucleotide sequence ID" value="NZ_PTQZ01000031.1"/>
</dbReference>
<evidence type="ECO:0000256" key="3">
    <source>
        <dbReference type="ARBA" id="ARBA00019114"/>
    </source>
</evidence>
<dbReference type="GO" id="GO:0003887">
    <property type="term" value="F:DNA-directed DNA polymerase activity"/>
    <property type="evidence" value="ECO:0007669"/>
    <property type="project" value="UniProtKB-KW"/>
</dbReference>
<protein>
    <recommendedName>
        <fullName evidence="3">DNA polymerase III subunit alpha</fullName>
        <ecNumber evidence="2">2.7.7.7</ecNumber>
    </recommendedName>
</protein>
<sequence>MTAFVHLRVRSEFSLVDSIVRIGDAVKSCAAQGMPALAITDLNNLYGLVKFYKSAQGKGIKPVFGADLTVREGESLTLVTALVMNQTGYRNLIALISRAFVENQEQGRPVVKREWVDAGHDGLIFLLGRHSDVGQALAGSDPAQADRLLQQWLARCPQRVYLELVRTSREGEEEHLHAAVALAGRLQCPVVATNDVRFLTRDDFEAHEVRVCIAQSYVLGDPRRPREYSEEQYLKSPADMAELFSDIPEALANTVEIARRCSLGLTLGKNYLPDFPVPPGLTMAEYFSQLSHEGLTQRLDKLFDRARPDMADIEREYRARLEFELNIINQMGFPGYFLIVMDFIRWAKNNGVPVGPGRGSGAGSLVAYSLFITDLDPIKYDLLFERFLNPERVSMPDFDIDFCMEGRDRVIEYVAGHYGREAVSQIITFGTMAAKAVVRDVARVQGKSYGLADRISKMIPFTPGISLQEAREQEPMLEELLSVAEMSDHDDALEIWEMALKLEGITRGVGKHAGGVLIAPGKLTDFTAVFCDDEGKWVSQYDKDDVEAVGLVKFDFLGLRTLTIIDWALKDINAKRAALGEPPIDIERIPLNDPRPYQLMSEGKTTAVFQLESRGMKELIKKLKPSRFEDVVALVALYRPGPLESGMVDDFINRKHGRADVAYPHPELEPVLENTYGVILYQEQVMQIAQVLAGYSLGGADMLRRAMGKKKPEEMAKERVKFMEGSGERGVDPDQAGGIFDLMEKFAGYGFNKSHSAAYALVSYQTAWLKVHYPAEFMAAVLSSEMANTDKIVTLIEECRAMGLKIRPPSVSRSDFRFLSGDAGEVIYGLGAIKGVGEGPVESLLVSRRQDGPFSDLFDFCRRVDLKKLNKRALEALIRAGALDEQGEHRAVLMASIEAAVAAAEQQARNADIGMVDLFGDVHEAGPAGEWAEALQWTDDERLQGEKETLGLYLTGHPIDQYEGELGRFVHARLADLQPTRRGQNTTVAGLLLGHRIVKGQRGSRAFMTLDDRTGRVEVTVFSDLLEQVRPLLQGEGVLVVEGEVSMDEYAGALKVVARQILPLAAARTQYSKGLELVLPVSIGLRGLHELTEWLQAHRAAPDQPGAPLRFRVRHPAAQALLQAAPGWRLTLNDALLRGLRQRLGQDGVTVLY</sequence>
<dbReference type="Gene3D" id="1.10.10.1600">
    <property type="entry name" value="Bacterial DNA polymerase III alpha subunit, thumb domain"/>
    <property type="match status" value="1"/>
</dbReference>
<dbReference type="Pfam" id="PF02811">
    <property type="entry name" value="PHP"/>
    <property type="match status" value="1"/>
</dbReference>
<dbReference type="PANTHER" id="PTHR32294">
    <property type="entry name" value="DNA POLYMERASE III SUBUNIT ALPHA"/>
    <property type="match status" value="1"/>
</dbReference>
<dbReference type="NCBIfam" id="TIGR00594">
    <property type="entry name" value="polc"/>
    <property type="match status" value="1"/>
</dbReference>
<keyword evidence="5" id="KW-0808">Transferase</keyword>
<keyword evidence="6" id="KW-0548">Nucleotidyltransferase</keyword>
<dbReference type="CDD" id="cd07433">
    <property type="entry name" value="PHP_PolIIIA_DnaE1"/>
    <property type="match status" value="1"/>
</dbReference>
<dbReference type="GO" id="GO:0006260">
    <property type="term" value="P:DNA replication"/>
    <property type="evidence" value="ECO:0007669"/>
    <property type="project" value="UniProtKB-KW"/>
</dbReference>
<dbReference type="InterPro" id="IPR049821">
    <property type="entry name" value="PolIIIA_DnaE1_PHP"/>
</dbReference>
<dbReference type="Pfam" id="PF07733">
    <property type="entry name" value="DNA_pol3_alpha"/>
    <property type="match status" value="1"/>
</dbReference>
<evidence type="ECO:0000313" key="12">
    <source>
        <dbReference type="Proteomes" id="UP000243900"/>
    </source>
</evidence>
<dbReference type="PANTHER" id="PTHR32294:SF0">
    <property type="entry name" value="DNA POLYMERASE III SUBUNIT ALPHA"/>
    <property type="match status" value="1"/>
</dbReference>
<dbReference type="Pfam" id="PF17657">
    <property type="entry name" value="DNA_pol3_finger"/>
    <property type="match status" value="1"/>
</dbReference>
<dbReference type="Pfam" id="PF14579">
    <property type="entry name" value="HHH_6"/>
    <property type="match status" value="1"/>
</dbReference>
<keyword evidence="4" id="KW-0963">Cytoplasm</keyword>
<evidence type="ECO:0000256" key="9">
    <source>
        <dbReference type="ARBA" id="ARBA00049244"/>
    </source>
</evidence>
<dbReference type="Gene3D" id="1.10.150.870">
    <property type="match status" value="1"/>
</dbReference>
<evidence type="ECO:0000256" key="8">
    <source>
        <dbReference type="ARBA" id="ARBA00022932"/>
    </source>
</evidence>
<accession>A0A2P6AUB4</accession>
<dbReference type="NCBIfam" id="NF004226">
    <property type="entry name" value="PRK05673.1"/>
    <property type="match status" value="1"/>
</dbReference>
<dbReference type="GO" id="GO:0008408">
    <property type="term" value="F:3'-5' exonuclease activity"/>
    <property type="evidence" value="ECO:0007669"/>
    <property type="project" value="InterPro"/>
</dbReference>
<dbReference type="InterPro" id="IPR004365">
    <property type="entry name" value="NA-bd_OB_tRNA"/>
</dbReference>
<dbReference type="GO" id="GO:0005737">
    <property type="term" value="C:cytoplasm"/>
    <property type="evidence" value="ECO:0007669"/>
    <property type="project" value="UniProtKB-SubCell"/>
</dbReference>
<evidence type="ECO:0000256" key="5">
    <source>
        <dbReference type="ARBA" id="ARBA00022679"/>
    </source>
</evidence>
<dbReference type="CDD" id="cd04485">
    <property type="entry name" value="DnaE_OBF"/>
    <property type="match status" value="1"/>
</dbReference>
<dbReference type="InterPro" id="IPR004805">
    <property type="entry name" value="DnaE2/DnaE/PolC"/>
</dbReference>
<dbReference type="InterPro" id="IPR011708">
    <property type="entry name" value="DNA_pol3_alpha_NTPase_dom"/>
</dbReference>
<dbReference type="AlphaFoldDB" id="A0A2P6AUB4"/>
<reference evidence="12" key="1">
    <citation type="submission" date="2018-02" db="EMBL/GenBank/DDBJ databases">
        <title>Genome sequencing of Solimonas sp. HR-BB.</title>
        <authorList>
            <person name="Lee Y."/>
            <person name="Jeon C.O."/>
        </authorList>
    </citation>
    <scope>NUCLEOTIDE SEQUENCE [LARGE SCALE GENOMIC DNA]</scope>
    <source>
        <strain evidence="12">HR-E</strain>
    </source>
</reference>
<evidence type="ECO:0000256" key="4">
    <source>
        <dbReference type="ARBA" id="ARBA00022490"/>
    </source>
</evidence>
<dbReference type="InterPro" id="IPR004013">
    <property type="entry name" value="PHP_dom"/>
</dbReference>
<evidence type="ECO:0000256" key="7">
    <source>
        <dbReference type="ARBA" id="ARBA00022705"/>
    </source>
</evidence>
<feature type="domain" description="Polymerase/histidinol phosphatase N-terminal" evidence="10">
    <location>
        <begin position="5"/>
        <end position="72"/>
    </location>
</feature>
<comment type="catalytic activity">
    <reaction evidence="9">
        <text>DNA(n) + a 2'-deoxyribonucleoside 5'-triphosphate = DNA(n+1) + diphosphate</text>
        <dbReference type="Rhea" id="RHEA:22508"/>
        <dbReference type="Rhea" id="RHEA-COMP:17339"/>
        <dbReference type="Rhea" id="RHEA-COMP:17340"/>
        <dbReference type="ChEBI" id="CHEBI:33019"/>
        <dbReference type="ChEBI" id="CHEBI:61560"/>
        <dbReference type="ChEBI" id="CHEBI:173112"/>
        <dbReference type="EC" id="2.7.7.7"/>
    </reaction>
</comment>
<gene>
    <name evidence="11" type="ORF">C5O18_02625</name>
</gene>
<dbReference type="GO" id="GO:0003676">
    <property type="term" value="F:nucleic acid binding"/>
    <property type="evidence" value="ECO:0007669"/>
    <property type="project" value="InterPro"/>
</dbReference>
<organism evidence="11 12">
    <name type="scientific">Amnimonas aquatica</name>
    <dbReference type="NCBI Taxonomy" id="2094561"/>
    <lineage>
        <taxon>Bacteria</taxon>
        <taxon>Pseudomonadati</taxon>
        <taxon>Pseudomonadota</taxon>
        <taxon>Gammaproteobacteria</taxon>
        <taxon>Moraxellales</taxon>
        <taxon>Moraxellaceae</taxon>
        <taxon>Amnimonas</taxon>
    </lineage>
</organism>
<evidence type="ECO:0000313" key="11">
    <source>
        <dbReference type="EMBL" id="PQA49371.1"/>
    </source>
</evidence>
<dbReference type="Proteomes" id="UP000243900">
    <property type="component" value="Unassembled WGS sequence"/>
</dbReference>
<evidence type="ECO:0000256" key="6">
    <source>
        <dbReference type="ARBA" id="ARBA00022695"/>
    </source>
</evidence>
<dbReference type="InterPro" id="IPR016195">
    <property type="entry name" value="Pol/histidinol_Pase-like"/>
</dbReference>
<dbReference type="InterPro" id="IPR040982">
    <property type="entry name" value="DNA_pol3_finger"/>
</dbReference>
<evidence type="ECO:0000259" key="10">
    <source>
        <dbReference type="SMART" id="SM00481"/>
    </source>
</evidence>
<dbReference type="Pfam" id="PF01336">
    <property type="entry name" value="tRNA_anti-codon"/>
    <property type="match status" value="1"/>
</dbReference>
<evidence type="ECO:0000256" key="1">
    <source>
        <dbReference type="ARBA" id="ARBA00004496"/>
    </source>
</evidence>
<dbReference type="EMBL" id="PTQZ01000031">
    <property type="protein sequence ID" value="PQA49371.1"/>
    <property type="molecule type" value="Genomic_DNA"/>
</dbReference>
<name>A0A2P6AUB4_9GAMM</name>
<keyword evidence="12" id="KW-1185">Reference proteome</keyword>
<dbReference type="InterPro" id="IPR003141">
    <property type="entry name" value="Pol/His_phosphatase_N"/>
</dbReference>
<dbReference type="SUPFAM" id="SSF89550">
    <property type="entry name" value="PHP domain-like"/>
    <property type="match status" value="1"/>
</dbReference>
<comment type="subcellular location">
    <subcellularLocation>
        <location evidence="1">Cytoplasm</location>
    </subcellularLocation>
</comment>
<dbReference type="InterPro" id="IPR029460">
    <property type="entry name" value="DNAPol_HHH"/>
</dbReference>
<keyword evidence="8" id="KW-0239">DNA-directed DNA polymerase</keyword>
<dbReference type="InterPro" id="IPR041931">
    <property type="entry name" value="DNA_pol3_alpha_thumb_dom"/>
</dbReference>